<evidence type="ECO:0000313" key="1">
    <source>
        <dbReference type="EMBL" id="OHB12504.1"/>
    </source>
</evidence>
<dbReference type="EMBL" id="MHWS01000007">
    <property type="protein sequence ID" value="OHB12504.1"/>
    <property type="molecule type" value="Genomic_DNA"/>
</dbReference>
<evidence type="ECO:0000313" key="2">
    <source>
        <dbReference type="Proteomes" id="UP000177276"/>
    </source>
</evidence>
<dbReference type="Proteomes" id="UP000177276">
    <property type="component" value="Unassembled WGS sequence"/>
</dbReference>
<name>A0A1G2USZ6_9BACT</name>
<comment type="caution">
    <text evidence="1">The sequence shown here is derived from an EMBL/GenBank/DDBJ whole genome shotgun (WGS) entry which is preliminary data.</text>
</comment>
<organism evidence="1 2">
    <name type="scientific">Candidatus Zambryskibacteria bacterium RIFCSPLOWO2_12_FULL_39_16</name>
    <dbReference type="NCBI Taxonomy" id="1802775"/>
    <lineage>
        <taxon>Bacteria</taxon>
        <taxon>Candidatus Zambryskiibacteriota</taxon>
    </lineage>
</organism>
<protein>
    <submittedName>
        <fullName evidence="1">Uncharacterized protein</fullName>
    </submittedName>
</protein>
<proteinExistence type="predicted"/>
<gene>
    <name evidence="1" type="ORF">A3G46_00925</name>
</gene>
<dbReference type="AlphaFoldDB" id="A0A1G2USZ6"/>
<accession>A0A1G2USZ6</accession>
<reference evidence="1 2" key="1">
    <citation type="journal article" date="2016" name="Nat. Commun.">
        <title>Thousands of microbial genomes shed light on interconnected biogeochemical processes in an aquifer system.</title>
        <authorList>
            <person name="Anantharaman K."/>
            <person name="Brown C.T."/>
            <person name="Hug L.A."/>
            <person name="Sharon I."/>
            <person name="Castelle C.J."/>
            <person name="Probst A.J."/>
            <person name="Thomas B.C."/>
            <person name="Singh A."/>
            <person name="Wilkins M.J."/>
            <person name="Karaoz U."/>
            <person name="Brodie E.L."/>
            <person name="Williams K.H."/>
            <person name="Hubbard S.S."/>
            <person name="Banfield J.F."/>
        </authorList>
    </citation>
    <scope>NUCLEOTIDE SEQUENCE [LARGE SCALE GENOMIC DNA]</scope>
</reference>
<sequence>MILLYILLAIIAYYIYRIYRQKEDEREAVADEKFDAEWEAKKKEEFKDYPHLLGKVDYTWLELFGRLFVETDKNHPGRWQNGGSPHLNAAFMMYLKESNNTDRDIIEVDHLFDSLWDLTEELFEHLEKYHESTKYEYEIAIITFWQLVAQEAESFKGKDFETIKKMFQSAPFTDIEKIPSWFPKKDNHPAKELSFRDKEGNFPRESEGSKIVHERISV</sequence>